<dbReference type="EMBL" id="JBIACK010000004">
    <property type="protein sequence ID" value="MFE8701103.1"/>
    <property type="molecule type" value="Genomic_DNA"/>
</dbReference>
<keyword evidence="2" id="KW-1185">Reference proteome</keyword>
<gene>
    <name evidence="1" type="ORF">ACFYKX_10900</name>
</gene>
<proteinExistence type="predicted"/>
<comment type="caution">
    <text evidence="1">The sequence shown here is derived from an EMBL/GenBank/DDBJ whole genome shotgun (WGS) entry which is preliminary data.</text>
</comment>
<dbReference type="Proteomes" id="UP001601059">
    <property type="component" value="Unassembled WGS sequence"/>
</dbReference>
<sequence length="123" mass="14437">MKNKMEWHHFQEAQFLRTITKYIREALLHDITAGEAFNVTLSLVEENGVLQMKKIEHLMNTSTTLDLANQLLANRLQVDISSMENSKVTYECLKKEIQVKKEYEPEEWSALLKQIRNEQEVTV</sequence>
<evidence type="ECO:0000313" key="1">
    <source>
        <dbReference type="EMBL" id="MFE8701103.1"/>
    </source>
</evidence>
<evidence type="ECO:0000313" key="2">
    <source>
        <dbReference type="Proteomes" id="UP001601059"/>
    </source>
</evidence>
<evidence type="ECO:0008006" key="3">
    <source>
        <dbReference type="Google" id="ProtNLM"/>
    </source>
</evidence>
<organism evidence="1 2">
    <name type="scientific">Cytobacillus spartinae</name>
    <dbReference type="NCBI Taxonomy" id="3299023"/>
    <lineage>
        <taxon>Bacteria</taxon>
        <taxon>Bacillati</taxon>
        <taxon>Bacillota</taxon>
        <taxon>Bacilli</taxon>
        <taxon>Bacillales</taxon>
        <taxon>Bacillaceae</taxon>
        <taxon>Cytobacillus</taxon>
    </lineage>
</organism>
<protein>
    <recommendedName>
        <fullName evidence="3">IDEAL domain-containing protein</fullName>
    </recommendedName>
</protein>
<dbReference type="RefSeq" id="WP_389360928.1">
    <property type="nucleotide sequence ID" value="NZ_JBIACK010000004.1"/>
</dbReference>
<accession>A0ABW6KDX9</accession>
<reference evidence="1 2" key="1">
    <citation type="submission" date="2024-08" db="EMBL/GenBank/DDBJ databases">
        <title>Two novel Cytobacillus novel species.</title>
        <authorList>
            <person name="Liu G."/>
        </authorList>
    </citation>
    <scope>NUCLEOTIDE SEQUENCE [LARGE SCALE GENOMIC DNA]</scope>
    <source>
        <strain evidence="1 2">FJAT-54145</strain>
    </source>
</reference>
<name>A0ABW6KDX9_9BACI</name>